<dbReference type="Proteomes" id="UP000051647">
    <property type="component" value="Unassembled WGS sequence"/>
</dbReference>
<protein>
    <submittedName>
        <fullName evidence="1">Uncharacterized protein</fullName>
    </submittedName>
</protein>
<dbReference type="EMBL" id="AZFA01000008">
    <property type="protein sequence ID" value="KRL67047.1"/>
    <property type="molecule type" value="Genomic_DNA"/>
</dbReference>
<evidence type="ECO:0000313" key="1">
    <source>
        <dbReference type="EMBL" id="KRL67047.1"/>
    </source>
</evidence>
<proteinExistence type="predicted"/>
<accession>A0A0R1SD05</accession>
<reference evidence="1 2" key="1">
    <citation type="journal article" date="2015" name="Genome Announc.">
        <title>Expanding the biotechnology potential of lactobacilli through comparative genomics of 213 strains and associated genera.</title>
        <authorList>
            <person name="Sun Z."/>
            <person name="Harris H.M."/>
            <person name="McCann A."/>
            <person name="Guo C."/>
            <person name="Argimon S."/>
            <person name="Zhang W."/>
            <person name="Yang X."/>
            <person name="Jeffery I.B."/>
            <person name="Cooney J.C."/>
            <person name="Kagawa T.F."/>
            <person name="Liu W."/>
            <person name="Song Y."/>
            <person name="Salvetti E."/>
            <person name="Wrobel A."/>
            <person name="Rasinkangas P."/>
            <person name="Parkhill J."/>
            <person name="Rea M.C."/>
            <person name="O'Sullivan O."/>
            <person name="Ritari J."/>
            <person name="Douillard F.P."/>
            <person name="Paul Ross R."/>
            <person name="Yang R."/>
            <person name="Briner A.E."/>
            <person name="Felis G.E."/>
            <person name="de Vos W.M."/>
            <person name="Barrangou R."/>
            <person name="Klaenhammer T.R."/>
            <person name="Caufield P.W."/>
            <person name="Cui Y."/>
            <person name="Zhang H."/>
            <person name="O'Toole P.W."/>
        </authorList>
    </citation>
    <scope>NUCLEOTIDE SEQUENCE [LARGE SCALE GENOMIC DNA]</scope>
    <source>
        <strain evidence="1 2">DSM 14857</strain>
    </source>
</reference>
<dbReference type="PATRIC" id="fig|1423815.3.peg.2221"/>
<sequence length="77" mass="9204">MVFIQRKFKYKYSEKIIFRMLYIEIFQKLYLKLVTWSKNWPTAFTSLPNVPIPVLIADLIELRIIILATSFTSYIIA</sequence>
<name>A0A0R1SD05_9LACO</name>
<keyword evidence="2" id="KW-1185">Reference proteome</keyword>
<evidence type="ECO:0000313" key="2">
    <source>
        <dbReference type="Proteomes" id="UP000051647"/>
    </source>
</evidence>
<gene>
    <name evidence="1" type="ORF">FC27_GL002166</name>
</gene>
<dbReference type="AlphaFoldDB" id="A0A0R1SD05"/>
<organism evidence="1 2">
    <name type="scientific">Companilactobacillus versmoldensis DSM 14857 = KCTC 3814</name>
    <dbReference type="NCBI Taxonomy" id="1423815"/>
    <lineage>
        <taxon>Bacteria</taxon>
        <taxon>Bacillati</taxon>
        <taxon>Bacillota</taxon>
        <taxon>Bacilli</taxon>
        <taxon>Lactobacillales</taxon>
        <taxon>Lactobacillaceae</taxon>
        <taxon>Companilactobacillus</taxon>
    </lineage>
</organism>
<comment type="caution">
    <text evidence="1">The sequence shown here is derived from an EMBL/GenBank/DDBJ whole genome shotgun (WGS) entry which is preliminary data.</text>
</comment>